<feature type="domain" description="HTH merR-type" evidence="1">
    <location>
        <begin position="1"/>
        <end position="44"/>
    </location>
</feature>
<accession>A0A2T3KLS2</accession>
<organism evidence="3 4">
    <name type="scientific">Photobacterium kishitanii</name>
    <dbReference type="NCBI Taxonomy" id="318456"/>
    <lineage>
        <taxon>Bacteria</taxon>
        <taxon>Pseudomonadati</taxon>
        <taxon>Pseudomonadota</taxon>
        <taxon>Gammaproteobacteria</taxon>
        <taxon>Vibrionales</taxon>
        <taxon>Vibrionaceae</taxon>
        <taxon>Photobacterium</taxon>
    </lineage>
</organism>
<dbReference type="RefSeq" id="WP_107289217.1">
    <property type="nucleotide sequence ID" value="NZ_PYNF01000003.1"/>
</dbReference>
<proteinExistence type="predicted"/>
<dbReference type="SMART" id="SM00857">
    <property type="entry name" value="Resolvase"/>
    <property type="match status" value="1"/>
</dbReference>
<sequence length="176" mass="19945">MLGVSVPTLRRWDKSGKFKSSHRTLGDHRRFSIKDIENLLGISSKTRKIIGYARCSSHDQKADLERQSVRLSEFGCDEVIKDLGSGLNCKKKGLTKLLKMIVGGEVKTLVLTHMDRLIRFGHEIITKLCEWFGTQVHIINKVDDVPFEQQLATDVITLMTVCCARLYGKRSGKNKK</sequence>
<dbReference type="PANTHER" id="PTHR36172">
    <property type="match status" value="1"/>
</dbReference>
<dbReference type="SUPFAM" id="SSF53041">
    <property type="entry name" value="Resolvase-like"/>
    <property type="match status" value="1"/>
</dbReference>
<dbReference type="CDD" id="cd04762">
    <property type="entry name" value="HTH_MerR-trunc"/>
    <property type="match status" value="1"/>
</dbReference>
<evidence type="ECO:0000259" key="1">
    <source>
        <dbReference type="PROSITE" id="PS50937"/>
    </source>
</evidence>
<dbReference type="Pfam" id="PF00239">
    <property type="entry name" value="Resolvase"/>
    <property type="match status" value="1"/>
</dbReference>
<dbReference type="InterPro" id="IPR006119">
    <property type="entry name" value="Resolv_N"/>
</dbReference>
<reference evidence="3 4" key="1">
    <citation type="submission" date="2018-01" db="EMBL/GenBank/DDBJ databases">
        <title>Whole genome sequencing of Histamine producing bacteria.</title>
        <authorList>
            <person name="Butler K."/>
        </authorList>
    </citation>
    <scope>NUCLEOTIDE SEQUENCE [LARGE SCALE GENOMIC DNA]</scope>
    <source>
        <strain evidence="3 4">FS-7.2</strain>
    </source>
</reference>
<dbReference type="InterPro" id="IPR048046">
    <property type="entry name" value="Transpos_IS607"/>
</dbReference>
<evidence type="ECO:0000259" key="2">
    <source>
        <dbReference type="PROSITE" id="PS51736"/>
    </source>
</evidence>
<dbReference type="GO" id="GO:0006355">
    <property type="term" value="P:regulation of DNA-templated transcription"/>
    <property type="evidence" value="ECO:0007669"/>
    <property type="project" value="InterPro"/>
</dbReference>
<dbReference type="InterPro" id="IPR009061">
    <property type="entry name" value="DNA-bd_dom_put_sf"/>
</dbReference>
<dbReference type="InterPro" id="IPR036162">
    <property type="entry name" value="Resolvase-like_N_sf"/>
</dbReference>
<evidence type="ECO:0000313" key="4">
    <source>
        <dbReference type="Proteomes" id="UP000241426"/>
    </source>
</evidence>
<dbReference type="SUPFAM" id="SSF46955">
    <property type="entry name" value="Putative DNA-binding domain"/>
    <property type="match status" value="1"/>
</dbReference>
<dbReference type="EMBL" id="PYNF01000003">
    <property type="protein sequence ID" value="PSV00587.1"/>
    <property type="molecule type" value="Genomic_DNA"/>
</dbReference>
<dbReference type="Gene3D" id="1.10.287.2170">
    <property type="match status" value="1"/>
</dbReference>
<feature type="domain" description="Resolvase/invertase-type recombinase catalytic" evidence="2">
    <location>
        <begin position="48"/>
        <end position="176"/>
    </location>
</feature>
<dbReference type="Gene3D" id="3.40.50.1390">
    <property type="entry name" value="Resolvase, N-terminal catalytic domain"/>
    <property type="match status" value="1"/>
</dbReference>
<dbReference type="AlphaFoldDB" id="A0A2T3KLS2"/>
<dbReference type="InterPro" id="IPR000551">
    <property type="entry name" value="MerR-type_HTH_dom"/>
</dbReference>
<protein>
    <submittedName>
        <fullName evidence="3">IS607 family transposase</fullName>
    </submittedName>
</protein>
<dbReference type="Gene3D" id="1.10.1660.10">
    <property type="match status" value="1"/>
</dbReference>
<dbReference type="PANTHER" id="PTHR36172:SF1">
    <property type="entry name" value="RESOLVASE-RELATED"/>
    <property type="match status" value="1"/>
</dbReference>
<comment type="caution">
    <text evidence="3">The sequence shown here is derived from an EMBL/GenBank/DDBJ whole genome shotgun (WGS) entry which is preliminary data.</text>
</comment>
<dbReference type="PROSITE" id="PS50937">
    <property type="entry name" value="HTH_MERR_2"/>
    <property type="match status" value="1"/>
</dbReference>
<dbReference type="PROSITE" id="PS51736">
    <property type="entry name" value="RECOMBINASES_3"/>
    <property type="match status" value="1"/>
</dbReference>
<gene>
    <name evidence="3" type="ORF">C9J27_05480</name>
</gene>
<dbReference type="GO" id="GO:0000150">
    <property type="term" value="F:DNA strand exchange activity"/>
    <property type="evidence" value="ECO:0007669"/>
    <property type="project" value="InterPro"/>
</dbReference>
<evidence type="ECO:0000313" key="3">
    <source>
        <dbReference type="EMBL" id="PSV00587.1"/>
    </source>
</evidence>
<dbReference type="NCBIfam" id="NF033518">
    <property type="entry name" value="transpos_IS607"/>
    <property type="match status" value="1"/>
</dbReference>
<dbReference type="InterPro" id="IPR051491">
    <property type="entry name" value="Recombinase/Transposase-rel"/>
</dbReference>
<dbReference type="Proteomes" id="UP000241426">
    <property type="component" value="Unassembled WGS sequence"/>
</dbReference>
<dbReference type="GO" id="GO:0003677">
    <property type="term" value="F:DNA binding"/>
    <property type="evidence" value="ECO:0007669"/>
    <property type="project" value="InterPro"/>
</dbReference>
<dbReference type="Pfam" id="PF00376">
    <property type="entry name" value="MerR"/>
    <property type="match status" value="1"/>
</dbReference>
<name>A0A2T3KLS2_9GAMM</name>